<feature type="transmembrane region" description="Helical" evidence="18">
    <location>
        <begin position="1119"/>
        <end position="1142"/>
    </location>
</feature>
<evidence type="ECO:0000256" key="1">
    <source>
        <dbReference type="ARBA" id="ARBA00004141"/>
    </source>
</evidence>
<feature type="transmembrane region" description="Helical" evidence="18">
    <location>
        <begin position="513"/>
        <end position="537"/>
    </location>
</feature>
<feature type="transmembrane region" description="Helical" evidence="18">
    <location>
        <begin position="290"/>
        <end position="313"/>
    </location>
</feature>
<keyword evidence="13 18" id="KW-0472">Membrane</keyword>
<dbReference type="InterPro" id="IPR014873">
    <property type="entry name" value="VDCC_a1su_IQ"/>
</dbReference>
<gene>
    <name evidence="21" type="primary">LOC100202002</name>
</gene>
<name>A0ABM4C2N6_HYDVU</name>
<evidence type="ECO:0000256" key="4">
    <source>
        <dbReference type="ARBA" id="ARBA00022568"/>
    </source>
</evidence>
<dbReference type="PRINTS" id="PR00167">
    <property type="entry name" value="CACHANNEL"/>
</dbReference>
<keyword evidence="7" id="KW-0479">Metal-binding</keyword>
<feature type="domain" description="EF-hand" evidence="19">
    <location>
        <begin position="1318"/>
        <end position="1353"/>
    </location>
</feature>
<dbReference type="Pfam" id="PF08763">
    <property type="entry name" value="Ca_chan_IQ"/>
    <property type="match status" value="1"/>
</dbReference>
<reference evidence="21" key="1">
    <citation type="submission" date="2025-08" db="UniProtKB">
        <authorList>
            <consortium name="RefSeq"/>
        </authorList>
    </citation>
    <scope>IDENTIFICATION</scope>
</reference>
<evidence type="ECO:0000256" key="14">
    <source>
        <dbReference type="ARBA" id="ARBA00023180"/>
    </source>
</evidence>
<keyword evidence="11 18" id="KW-1133">Transmembrane helix</keyword>
<evidence type="ECO:0000256" key="8">
    <source>
        <dbReference type="ARBA" id="ARBA00022737"/>
    </source>
</evidence>
<keyword evidence="3" id="KW-0597">Phosphoprotein</keyword>
<feature type="transmembrane region" description="Helical" evidence="18">
    <location>
        <begin position="733"/>
        <end position="750"/>
    </location>
</feature>
<dbReference type="Gene3D" id="1.10.287.70">
    <property type="match status" value="4"/>
</dbReference>
<evidence type="ECO:0000313" key="21">
    <source>
        <dbReference type="RefSeq" id="XP_065655804.1"/>
    </source>
</evidence>
<dbReference type="Gene3D" id="1.10.238.10">
    <property type="entry name" value="EF-hand"/>
    <property type="match status" value="1"/>
</dbReference>
<dbReference type="Pfam" id="PF00520">
    <property type="entry name" value="Ion_trans"/>
    <property type="match status" value="4"/>
</dbReference>
<evidence type="ECO:0000256" key="13">
    <source>
        <dbReference type="ARBA" id="ARBA00023136"/>
    </source>
</evidence>
<feature type="transmembrane region" description="Helical" evidence="18">
    <location>
        <begin position="120"/>
        <end position="139"/>
    </location>
</feature>
<feature type="transmembrane region" description="Helical" evidence="18">
    <location>
        <begin position="557"/>
        <end position="577"/>
    </location>
</feature>
<dbReference type="InterPro" id="IPR002077">
    <property type="entry name" value="VDCCAlpha1"/>
</dbReference>
<evidence type="ECO:0000256" key="5">
    <source>
        <dbReference type="ARBA" id="ARBA00022673"/>
    </source>
</evidence>
<organism evidence="20 21">
    <name type="scientific">Hydra vulgaris</name>
    <name type="common">Hydra</name>
    <name type="synonym">Hydra attenuata</name>
    <dbReference type="NCBI Taxonomy" id="6087"/>
    <lineage>
        <taxon>Eukaryota</taxon>
        <taxon>Metazoa</taxon>
        <taxon>Cnidaria</taxon>
        <taxon>Hydrozoa</taxon>
        <taxon>Hydroidolina</taxon>
        <taxon>Anthoathecata</taxon>
        <taxon>Aplanulata</taxon>
        <taxon>Hydridae</taxon>
        <taxon>Hydra</taxon>
    </lineage>
</organism>
<feature type="transmembrane region" description="Helical" evidence="18">
    <location>
        <begin position="1058"/>
        <end position="1077"/>
    </location>
</feature>
<dbReference type="PANTHER" id="PTHR45628:SF7">
    <property type="entry name" value="VOLTAGE-DEPENDENT CALCIUM CHANNEL TYPE A SUBUNIT ALPHA-1"/>
    <property type="match status" value="1"/>
</dbReference>
<feature type="transmembrane region" description="Helical" evidence="18">
    <location>
        <begin position="1279"/>
        <end position="1302"/>
    </location>
</feature>
<keyword evidence="20" id="KW-1185">Reference proteome</keyword>
<feature type="transmembrane region" description="Helical" evidence="18">
    <location>
        <begin position="1187"/>
        <end position="1206"/>
    </location>
</feature>
<feature type="transmembrane region" description="Helical" evidence="18">
    <location>
        <begin position="978"/>
        <end position="1007"/>
    </location>
</feature>
<keyword evidence="12" id="KW-0406">Ion transport</keyword>
<feature type="transmembrane region" description="Helical" evidence="18">
    <location>
        <begin position="1089"/>
        <end position="1107"/>
    </location>
</feature>
<evidence type="ECO:0000256" key="10">
    <source>
        <dbReference type="ARBA" id="ARBA00022882"/>
    </source>
</evidence>
<keyword evidence="10 16" id="KW-0851">Voltage-gated channel</keyword>
<keyword evidence="5 16" id="KW-0107">Calcium channel</keyword>
<feature type="transmembrane region" description="Helical" evidence="18">
    <location>
        <begin position="939"/>
        <end position="957"/>
    </location>
</feature>
<accession>A0ABM4C2N6</accession>
<keyword evidence="15" id="KW-0407">Ion channel</keyword>
<keyword evidence="2" id="KW-0813">Transport</keyword>
<comment type="similarity">
    <text evidence="16">Belongs to the calcium channel alpha-1 subunit (TC 1.A.1.11) family.</text>
</comment>
<feature type="transmembrane region" description="Helical" evidence="18">
    <location>
        <begin position="855"/>
        <end position="881"/>
    </location>
</feature>
<keyword evidence="4 16" id="KW-0109">Calcium transport</keyword>
<keyword evidence="14" id="KW-0325">Glycoprotein</keyword>
<feature type="transmembrane region" description="Helical" evidence="18">
    <location>
        <begin position="395"/>
        <end position="416"/>
    </location>
</feature>
<keyword evidence="8" id="KW-0677">Repeat</keyword>
<evidence type="ECO:0000256" key="9">
    <source>
        <dbReference type="ARBA" id="ARBA00022837"/>
    </source>
</evidence>
<evidence type="ECO:0000256" key="2">
    <source>
        <dbReference type="ARBA" id="ARBA00022448"/>
    </source>
</evidence>
<evidence type="ECO:0000313" key="20">
    <source>
        <dbReference type="Proteomes" id="UP001652625"/>
    </source>
</evidence>
<dbReference type="Gene3D" id="6.10.250.2500">
    <property type="match status" value="1"/>
</dbReference>
<feature type="compositionally biased region" description="Acidic residues" evidence="17">
    <location>
        <begin position="666"/>
        <end position="678"/>
    </location>
</feature>
<keyword evidence="9 16" id="KW-0106">Calcium</keyword>
<keyword evidence="6 18" id="KW-0812">Transmembrane</keyword>
<evidence type="ECO:0000256" key="7">
    <source>
        <dbReference type="ARBA" id="ARBA00022723"/>
    </source>
</evidence>
<evidence type="ECO:0000256" key="12">
    <source>
        <dbReference type="ARBA" id="ARBA00023065"/>
    </source>
</evidence>
<dbReference type="InterPro" id="IPR031649">
    <property type="entry name" value="GPHH_dom"/>
</dbReference>
<evidence type="ECO:0000256" key="6">
    <source>
        <dbReference type="ARBA" id="ARBA00022692"/>
    </source>
</evidence>
<dbReference type="RefSeq" id="XP_065655804.1">
    <property type="nucleotide sequence ID" value="XM_065799732.1"/>
</dbReference>
<dbReference type="PROSITE" id="PS50222">
    <property type="entry name" value="EF_HAND_2"/>
    <property type="match status" value="1"/>
</dbReference>
<feature type="transmembrane region" description="Helical" evidence="18">
    <location>
        <begin position="179"/>
        <end position="202"/>
    </location>
</feature>
<dbReference type="InterPro" id="IPR027359">
    <property type="entry name" value="Volt_channel_dom_sf"/>
</dbReference>
<dbReference type="InterPro" id="IPR002048">
    <property type="entry name" value="EF_hand_dom"/>
</dbReference>
<dbReference type="Pfam" id="PF16905">
    <property type="entry name" value="GPHH"/>
    <property type="match status" value="1"/>
</dbReference>
<dbReference type="GeneID" id="100202002"/>
<evidence type="ECO:0000256" key="18">
    <source>
        <dbReference type="SAM" id="Phobius"/>
    </source>
</evidence>
<feature type="transmembrane region" description="Helical" evidence="18">
    <location>
        <begin position="770"/>
        <end position="791"/>
    </location>
</feature>
<dbReference type="PANTHER" id="PTHR45628">
    <property type="entry name" value="VOLTAGE-DEPENDENT CALCIUM CHANNEL TYPE A SUBUNIT ALPHA-1"/>
    <property type="match status" value="1"/>
</dbReference>
<evidence type="ECO:0000256" key="11">
    <source>
        <dbReference type="ARBA" id="ARBA00022989"/>
    </source>
</evidence>
<dbReference type="InterPro" id="IPR050599">
    <property type="entry name" value="VDCC_alpha-1_subunit"/>
</dbReference>
<dbReference type="Gene3D" id="1.20.120.350">
    <property type="entry name" value="Voltage-gated potassium channels. Chain C"/>
    <property type="match status" value="4"/>
</dbReference>
<evidence type="ECO:0000259" key="19">
    <source>
        <dbReference type="PROSITE" id="PS50222"/>
    </source>
</evidence>
<proteinExistence type="inferred from homology"/>
<evidence type="ECO:0000256" key="3">
    <source>
        <dbReference type="ARBA" id="ARBA00022553"/>
    </source>
</evidence>
<comment type="subcellular location">
    <subcellularLocation>
        <location evidence="1 16">Membrane</location>
        <topology evidence="1 16">Multi-pass membrane protein</topology>
    </subcellularLocation>
</comment>
<evidence type="ECO:0000256" key="17">
    <source>
        <dbReference type="SAM" id="MobiDB-lite"/>
    </source>
</evidence>
<dbReference type="SUPFAM" id="SSF81324">
    <property type="entry name" value="Voltage-gated potassium channels"/>
    <property type="match status" value="4"/>
</dbReference>
<dbReference type="Proteomes" id="UP001652625">
    <property type="component" value="Chromosome 06"/>
</dbReference>
<feature type="region of interest" description="Disordered" evidence="17">
    <location>
        <begin position="649"/>
        <end position="678"/>
    </location>
</feature>
<protein>
    <submittedName>
        <fullName evidence="21">Probable voltage-dependent N-type calcium channel subunit alpha-1B isoform X5</fullName>
    </submittedName>
</protein>
<feature type="transmembrane region" description="Helical" evidence="18">
    <location>
        <begin position="87"/>
        <end position="108"/>
    </location>
</feature>
<feature type="transmembrane region" description="Helical" evidence="18">
    <location>
        <begin position="597"/>
        <end position="619"/>
    </location>
</feature>
<dbReference type="InterPro" id="IPR005821">
    <property type="entry name" value="Ion_trans_dom"/>
</dbReference>
<sequence length="1490" mass="170177">MSSRRRSTVTTRGASVVIENLYPTNHLLILTPTNPLRRACVAISTSPTFETLIMLAIAVNCVIMALNTPLPNGDKSNLNIKLDKFEIYFLGIFITEACLKIVSQGFILHPHSYLRVPWNILDFVVIITGILPFVGVTGGPTKVIKAAKVLRPLKIVSKFPSLQLVLSAILKSMKSLMEIFFLLGFIIIIYAIVGMSLFQGLFHQTCVHKSNNTVWKAEWLCGTNTSSGRQCPEGTECKQFWAGPNSGITSFDNIFLSCITVFQCITGQGWTDIMYALFKVYEEKAYFAWAYFYSLYIIGTHFMLNLVCAVLTGEFSKENRRVKNRDEFLIQRAELAAERVAEKYEAWVEEGELTVTKESEENSKKQEQSNGKLSGLVVRSNALRANIKGMMLSNFMYWVIIVLVILNSITGVMQFYQQQQWINDLTNITDNFFLIFFFLETSLKLYALGPSLYFQSKFNIFDFVVVLVGIVNWFLNKFMNINLAVSVLRQLRLMRLIKFTKLWSSLKNLINSILNSMISIISLVVLLLLFVMIFGLLGIQLFSGLYKTNLRSNFDDFFNAMLSVFQIVTGADWFMLLHEGINAYGGALNAIGVAVSIYYILILVLGNFVIVNVFLAIAVDNISLTADEKVDIVQEELNREEKLKEVRDKFAPNDKNLTPTDGNKDNEEEAEETFEDTENNMDEFASPKNVCTTEVGDEKITSQPQILQQNTFFIFAPTNPMRKAIHRLISSQMFENAIFALIIISSASLACEDVTDPNAPINIILGYIDYGFTSIFTLEALLKIINFGVILHTNAYFRRVWNCVDSFVVVCAITSIVLGMKANKSKTIKTIIKVLRILRVIRPLKIIGRIPKLQAVFVCLVLSLKNVIMVLIILIQLWFIFSIMGVQLFSGLFWYCTDESKDNEEDCVGNFITFDGNNYNSPIERQRDWLAYTFNFDNTLSAFITLFTASLGSGWYIHMHHGIDSTLQGKSPLKNNKIWASVYFVVYIIVFMLFFINVFVGLIILTFQKLAAAEFGLELDRNKKNSFIFAMSSRPMDRYIPKNVNGLQYKAWVLIESYPWEMFITFLIILNIISMLIEYNNQPLAFNNIMNVVSFGFTIVFIFEFAVKLFALSFNLFKVFWNVFDALIVLSGLLDIMIKALFPNISFDTSIFRLFRALRLIKLLRKVRSLRILLWTFIKSLQALPHVVMLIFLLFFVYAFVGMQIFSQISIEPADNPWGQINENNHFRTYFSSMQVLVRSTSGENWPLIMKACSDGARCDYSIKAVDPSSTQCGTNFAYVYFISFIFFCCYLVLNLFVAVIMDNFSFLTGDSSILGPHHLDEFVTVWSDFDPCASGRIKYTEVCELLRQMQPPLGLGAKCPNVLAYKRLVQMNMILYENGTVDYTGTFCALVRTGLEVYTENTNLKSNDMEFRKMLKVEFPNITKRTLDLVIPRTPKNSKEMTIAKIYSAKLIWEHYKSIKRRSNRKRKVHRVNPLPPLSLGLRIIKYLF</sequence>
<evidence type="ECO:0000256" key="15">
    <source>
        <dbReference type="ARBA" id="ARBA00023303"/>
    </source>
</evidence>
<evidence type="ECO:0000256" key="16">
    <source>
        <dbReference type="RuleBase" id="RU003808"/>
    </source>
</evidence>
<feature type="transmembrane region" description="Helical" evidence="18">
    <location>
        <begin position="428"/>
        <end position="446"/>
    </location>
</feature>
<feature type="transmembrane region" description="Helical" evidence="18">
    <location>
        <begin position="458"/>
        <end position="475"/>
    </location>
</feature>